<feature type="chain" id="PRO_5020031579" description="Leucine Rich repeat-containing domain protein" evidence="5">
    <location>
        <begin position="23"/>
        <end position="1450"/>
    </location>
</feature>
<evidence type="ECO:0000256" key="3">
    <source>
        <dbReference type="SAM" id="MobiDB-lite"/>
    </source>
</evidence>
<evidence type="ECO:0000313" key="6">
    <source>
        <dbReference type="EMBL" id="THD27248.1"/>
    </source>
</evidence>
<feature type="compositionally biased region" description="Pro residues" evidence="3">
    <location>
        <begin position="1351"/>
        <end position="1361"/>
    </location>
</feature>
<evidence type="ECO:0008006" key="8">
    <source>
        <dbReference type="Google" id="ProtNLM"/>
    </source>
</evidence>
<gene>
    <name evidence="6" type="ORF">D915_002065</name>
</gene>
<feature type="compositionally biased region" description="Pro residues" evidence="3">
    <location>
        <begin position="1020"/>
        <end position="1033"/>
    </location>
</feature>
<dbReference type="SUPFAM" id="SSF52047">
    <property type="entry name" value="RNI-like"/>
    <property type="match status" value="1"/>
</dbReference>
<accession>A0A4E0RWK4</accession>
<feature type="region of interest" description="Disordered" evidence="3">
    <location>
        <begin position="1097"/>
        <end position="1137"/>
    </location>
</feature>
<dbReference type="EMBL" id="JXXN02000482">
    <property type="protein sequence ID" value="THD27248.1"/>
    <property type="molecule type" value="Genomic_DNA"/>
</dbReference>
<dbReference type="SMART" id="SM00369">
    <property type="entry name" value="LRR_TYP"/>
    <property type="match status" value="4"/>
</dbReference>
<feature type="region of interest" description="Disordered" evidence="3">
    <location>
        <begin position="1336"/>
        <end position="1450"/>
    </location>
</feature>
<feature type="compositionally biased region" description="Basic residues" evidence="3">
    <location>
        <begin position="956"/>
        <end position="965"/>
    </location>
</feature>
<proteinExistence type="predicted"/>
<keyword evidence="4" id="KW-0812">Transmembrane</keyword>
<keyword evidence="2" id="KW-0677">Repeat</keyword>
<feature type="compositionally biased region" description="Basic and acidic residues" evidence="3">
    <location>
        <begin position="1039"/>
        <end position="1062"/>
    </location>
</feature>
<dbReference type="PANTHER" id="PTHR24366:SF96">
    <property type="entry name" value="LEUCINE RICH REPEAT CONTAINING 53"/>
    <property type="match status" value="1"/>
</dbReference>
<keyword evidence="5" id="KW-0732">Signal</keyword>
<evidence type="ECO:0000256" key="2">
    <source>
        <dbReference type="ARBA" id="ARBA00022737"/>
    </source>
</evidence>
<keyword evidence="1" id="KW-0433">Leucine-rich repeat</keyword>
<keyword evidence="4" id="KW-1133">Transmembrane helix</keyword>
<evidence type="ECO:0000256" key="1">
    <source>
        <dbReference type="ARBA" id="ARBA00022614"/>
    </source>
</evidence>
<protein>
    <recommendedName>
        <fullName evidence="8">Leucine Rich repeat-containing domain protein</fullName>
    </recommendedName>
</protein>
<reference evidence="6" key="1">
    <citation type="submission" date="2019-03" db="EMBL/GenBank/DDBJ databases">
        <title>Improved annotation for the trematode Fasciola hepatica.</title>
        <authorList>
            <person name="Choi Y.-J."/>
            <person name="Martin J."/>
            <person name="Mitreva M."/>
        </authorList>
    </citation>
    <scope>NUCLEOTIDE SEQUENCE [LARGE SCALE GENOMIC DNA]</scope>
</reference>
<dbReference type="Gene3D" id="3.80.10.10">
    <property type="entry name" value="Ribonuclease Inhibitor"/>
    <property type="match status" value="2"/>
</dbReference>
<feature type="region of interest" description="Disordered" evidence="3">
    <location>
        <begin position="947"/>
        <end position="1075"/>
    </location>
</feature>
<feature type="compositionally biased region" description="Polar residues" evidence="3">
    <location>
        <begin position="1436"/>
        <end position="1450"/>
    </location>
</feature>
<sequence length="1450" mass="162608">MTSACSFYCVSLVLCCIQNVLPVLTNDNPPPVVIRGQNEFVPCTYELDPSELRAHILYCDEEASREFGNQLPIIQADQIPLSEIRIRGTLDITICPDNAFKEVNLDVDRARGHLGSVVRRVDIIGTRLTHIEPHCLDGLFTVKELRILNVPGSEDSGYSEELSRNLFLGLQGLRNLECLQLVHVDLSGGIPAHGLGNWTEELRLVKLEQNRLSSIDSDAFLRTGMRRSMLHELRIEGQPEAWQLIRNMPRWASGLISLRTLSWQRSQLQPPIEEGILRMDLGEEANSKLVTLILDDCGLVRLVTKKSGTQLAGLSLDALGPYLRELSANRNNFASLESLDQSLAGLSIMSQLQLLRIEYNKTPLNRLPDWFSNSDLNQLRELRLRKSGLTTIMANAFPPQLERLHLSANPLRYVDADWMGNNQHGLLELHLNHIRLASVDVAGRWADWAGALKPIAGTLQVLSLSGCQIEPDVLALSVMKSQNRQTSNTSTAGTTTRLKVHLGLNNLKQLRTLVLSDNDLTYIPADAFRGLHHLKHLILAGNQLGSMRPFDPTEWTNEPQGFAARQRLQRLDIRFNQFQTLNRCERMFGLEKPLEEVLPQRPIWLLGESNTNTADHYAVGLRLSDIPDDHIVGPKEWYGGLSLTGNQFVCDCRLSWLRLHILQMDRHVTMKISGRMLPVGYENYRTEALDFVCADQGPWRGRKFLTLKPTDLYAVRHEQCQKHPEIYGDGMQIERALIPCREVLQQLSPSSEIRPRSRMNMLPSGPTGALGSSLLRDPNGTKVITGKKNNIDNMGISLEAFVLVIVASAASLCFVIVSIIIVIWLCLRLKRQENWQKSSSYVRGRYSRGQQRGNPFADLCTSQCCSGRTRHSAGTSVTLNSSGSTARTTILRHFGAPHQPRNIMVESEYGPGRVDLSDTGTVYEDAVESYYSQMSDPEYVISSDAVCSSNRSRPNTLKRKKRHQSNTHQQHVEMIDLNKRNSHEVRINQGVSQTVKEDRDSSSNEVKNDKKSLVSLDQDYPPPRVAPLPPIPAPRKTKSTADIHTDLVIHERKEPTGTKDELSLPSSYEPRSPEHAVSLNELAKQVRGSLIRTDYSDSRDYLSSAPRLRNKPRPEASVTNRHTDGSVRSFESDESEAFKRTRLTQSIGTHNLTPILISSKKKSPGWIRRSRRKLERSFDWLRRTACGNGGSTTTKDSGLTVFESRGENKVMDDQLRIQEDEDSRCIQGPDLPRPRIVLIPKILKPIGPGPKPKQSHEYLSMQNQVVSLESTTGTNKLDEYVTELAKHPVEMVHRNTLKHQPSHSDGGAEQIPSVIRRHPVRLSDNLYTISLYEDAPESPACEPKETLELDLPPPPPPPPPKMIVNSPQTAWARPNVIKHQPVSPKPRSPSADAKRNTPHSERISGQAINSSKLHQKRPPPPVRPKPRDAERAKALTSMNGATITENTANI</sequence>
<organism evidence="6 7">
    <name type="scientific">Fasciola hepatica</name>
    <name type="common">Liver fluke</name>
    <dbReference type="NCBI Taxonomy" id="6192"/>
    <lineage>
        <taxon>Eukaryota</taxon>
        <taxon>Metazoa</taxon>
        <taxon>Spiralia</taxon>
        <taxon>Lophotrochozoa</taxon>
        <taxon>Platyhelminthes</taxon>
        <taxon>Trematoda</taxon>
        <taxon>Digenea</taxon>
        <taxon>Plagiorchiida</taxon>
        <taxon>Echinostomata</taxon>
        <taxon>Echinostomatoidea</taxon>
        <taxon>Fasciolidae</taxon>
        <taxon>Fasciola</taxon>
    </lineage>
</organism>
<feature type="compositionally biased region" description="Basic and acidic residues" evidence="3">
    <location>
        <begin position="970"/>
        <end position="986"/>
    </location>
</feature>
<evidence type="ECO:0000313" key="7">
    <source>
        <dbReference type="Proteomes" id="UP000230066"/>
    </source>
</evidence>
<feature type="transmembrane region" description="Helical" evidence="4">
    <location>
        <begin position="800"/>
        <end position="827"/>
    </location>
</feature>
<feature type="compositionally biased region" description="Basic and acidic residues" evidence="3">
    <location>
        <begin position="995"/>
        <end position="1012"/>
    </location>
</feature>
<comment type="caution">
    <text evidence="6">The sequence shown here is derived from an EMBL/GenBank/DDBJ whole genome shotgun (WGS) entry which is preliminary data.</text>
</comment>
<keyword evidence="4" id="KW-0472">Membrane</keyword>
<dbReference type="Pfam" id="PF13855">
    <property type="entry name" value="LRR_8"/>
    <property type="match status" value="1"/>
</dbReference>
<keyword evidence="7" id="KW-1185">Reference proteome</keyword>
<dbReference type="InterPro" id="IPR003591">
    <property type="entry name" value="Leu-rich_rpt_typical-subtyp"/>
</dbReference>
<dbReference type="InterPro" id="IPR001611">
    <property type="entry name" value="Leu-rich_rpt"/>
</dbReference>
<dbReference type="Proteomes" id="UP000230066">
    <property type="component" value="Unassembled WGS sequence"/>
</dbReference>
<evidence type="ECO:0000256" key="5">
    <source>
        <dbReference type="SAM" id="SignalP"/>
    </source>
</evidence>
<feature type="compositionally biased region" description="Basic and acidic residues" evidence="3">
    <location>
        <begin position="1392"/>
        <end position="1402"/>
    </location>
</feature>
<name>A0A4E0RWK4_FASHE</name>
<dbReference type="InterPro" id="IPR032675">
    <property type="entry name" value="LRR_dom_sf"/>
</dbReference>
<evidence type="ECO:0000256" key="4">
    <source>
        <dbReference type="SAM" id="Phobius"/>
    </source>
</evidence>
<feature type="signal peptide" evidence="5">
    <location>
        <begin position="1"/>
        <end position="22"/>
    </location>
</feature>
<dbReference type="PANTHER" id="PTHR24366">
    <property type="entry name" value="IG(IMMUNOGLOBULIN) AND LRR(LEUCINE RICH REPEAT) DOMAINS"/>
    <property type="match status" value="1"/>
</dbReference>